<keyword evidence="3" id="KW-0735">Signal-anchor</keyword>
<evidence type="ECO:0000313" key="7">
    <source>
        <dbReference type="EMBL" id="EGL83690.1"/>
    </source>
</evidence>
<dbReference type="Gene3D" id="3.40.630.190">
    <property type="entry name" value="LCP protein"/>
    <property type="match status" value="1"/>
</dbReference>
<feature type="transmembrane region" description="Helical" evidence="5">
    <location>
        <begin position="7"/>
        <end position="28"/>
    </location>
</feature>
<dbReference type="Proteomes" id="UP000825179">
    <property type="component" value="Chromosome"/>
</dbReference>
<reference evidence="8 10" key="2">
    <citation type="journal article" date="2020" name="Extremophiles">
        <title>Genomic analysis of Caldalkalibacillus thermarum TA2.A1 reveals aerobic alkaliphilic metabolism and evolutionary hallmarks linking alkaliphilic bacteria and plant life.</title>
        <authorList>
            <person name="de Jong S.I."/>
            <person name="van den Broek M.A."/>
            <person name="Merkel A.Y."/>
            <person name="de la Torre Cortes P."/>
            <person name="Kalamorz F."/>
            <person name="Cook G.M."/>
            <person name="van Loosdrecht M.C.M."/>
            <person name="McMillan D.G.G."/>
        </authorList>
    </citation>
    <scope>NUCLEOTIDE SEQUENCE [LARGE SCALE GENOMIC DNA]</scope>
    <source>
        <strain evidence="8 10">TA2.A1</strain>
    </source>
</reference>
<gene>
    <name evidence="7" type="ORF">CathTA2_0770</name>
    <name evidence="8" type="ORF">HUR95_01060</name>
</gene>
<evidence type="ECO:0000256" key="4">
    <source>
        <dbReference type="ARBA" id="ARBA00022989"/>
    </source>
</evidence>
<accession>F5L4Q7</accession>
<keyword evidence="4 5" id="KW-1133">Transmembrane helix</keyword>
<proteinExistence type="inferred from homology"/>
<reference evidence="8" key="3">
    <citation type="submission" date="2021-08" db="EMBL/GenBank/DDBJ databases">
        <authorList>
            <person name="de Jong S."/>
            <person name="van den Broek M."/>
            <person name="Merkel A."/>
            <person name="de la Torre Cortes P."/>
            <person name="Kalamorz F."/>
            <person name="Cook G."/>
            <person name="van Loosdrecht M."/>
            <person name="McMillan D."/>
        </authorList>
    </citation>
    <scope>NUCLEOTIDE SEQUENCE</scope>
    <source>
        <strain evidence="8">TA2.A1</strain>
    </source>
</reference>
<organism evidence="7 9">
    <name type="scientific">Caldalkalibacillus thermarum (strain TA2.A1)</name>
    <dbReference type="NCBI Taxonomy" id="986075"/>
    <lineage>
        <taxon>Bacteria</taxon>
        <taxon>Bacillati</taxon>
        <taxon>Bacillota</taxon>
        <taxon>Bacilli</taxon>
        <taxon>Bacillales</taxon>
        <taxon>Bacillaceae</taxon>
        <taxon>Caldalkalibacillus</taxon>
    </lineage>
</organism>
<dbReference type="NCBIfam" id="TIGR00350">
    <property type="entry name" value="lytR_cpsA_psr"/>
    <property type="match status" value="1"/>
</dbReference>
<reference evidence="7 9" key="1">
    <citation type="journal article" date="2011" name="J. Bacteriol.">
        <title>Draft genome sequence of the thermoalkaliphilic Caldalkalibacillus thermarum strain TA2.A1.</title>
        <authorList>
            <person name="Kalamorz F."/>
            <person name="Keis S."/>
            <person name="McMillan D.G."/>
            <person name="Olsson K."/>
            <person name="Stanton J.A."/>
            <person name="Stockwell P."/>
            <person name="Black M.A."/>
            <person name="Klingeman D.M."/>
            <person name="Land M.L."/>
            <person name="Han C.S."/>
            <person name="Martin S.L."/>
            <person name="Becher S.A."/>
            <person name="Peddie C.J."/>
            <person name="Morgan H.W."/>
            <person name="Matthies D."/>
            <person name="Preiss L."/>
            <person name="Meier T."/>
            <person name="Brown S.D."/>
            <person name="Cook G.M."/>
        </authorList>
    </citation>
    <scope>NUCLEOTIDE SEQUENCE [LARGE SCALE GENOMIC DNA]</scope>
    <source>
        <strain evidence="7 9">TA2.A1</strain>
    </source>
</reference>
<keyword evidence="10" id="KW-1185">Reference proteome</keyword>
<protein>
    <submittedName>
        <fullName evidence="7">Cell envelope-related transcriptional attenuator</fullName>
    </submittedName>
    <submittedName>
        <fullName evidence="8">LCP family protein</fullName>
    </submittedName>
</protein>
<evidence type="ECO:0000313" key="10">
    <source>
        <dbReference type="Proteomes" id="UP000825179"/>
    </source>
</evidence>
<name>F5L4Q7_CALTT</name>
<dbReference type="KEGG" id="cthu:HUR95_01060"/>
<dbReference type="RefSeq" id="WP_007503273.1">
    <property type="nucleotide sequence ID" value="NZ_AFCE01000089.1"/>
</dbReference>
<evidence type="ECO:0000256" key="1">
    <source>
        <dbReference type="ARBA" id="ARBA00006068"/>
    </source>
</evidence>
<evidence type="ECO:0000256" key="5">
    <source>
        <dbReference type="SAM" id="Phobius"/>
    </source>
</evidence>
<dbReference type="InterPro" id="IPR050922">
    <property type="entry name" value="LytR/CpsA/Psr_CW_biosynth"/>
</dbReference>
<dbReference type="InterPro" id="IPR004474">
    <property type="entry name" value="LytR_CpsA_psr"/>
</dbReference>
<dbReference type="EMBL" id="CP082237">
    <property type="protein sequence ID" value="QZT34059.1"/>
    <property type="molecule type" value="Genomic_DNA"/>
</dbReference>
<dbReference type="AlphaFoldDB" id="F5L4Q7"/>
<evidence type="ECO:0000313" key="9">
    <source>
        <dbReference type="Proteomes" id="UP000010716"/>
    </source>
</evidence>
<keyword evidence="2 5" id="KW-0812">Transmembrane</keyword>
<evidence type="ECO:0000313" key="8">
    <source>
        <dbReference type="EMBL" id="QZT34059.1"/>
    </source>
</evidence>
<sequence>MSKKVLLIMMSIFCATVLGIGIYGYSLYSSLNKTTESIYEPLERGETSKLREKKPDEDDPVSILLLGIDARPGERGRTDTIMVMTINPQQNNAYLLSIPRDTRTEIVGRGVQDKINHAYAFGGIDMTIDTVENFLDIPIDYYALVNMEGFVSIIDILGGVTVEVTQNFDYEGYSFREGEMTMDGQAALAYSRMRKQDPRGDFGRNDRQRQIIKALVNEAASVKTLWKMDAIMEVIEANVRTNKSQEDINRLSKHYLDAARNIESLTLNGQGQMINGIYYFIVDEGERQRIQSILKEHMQLNE</sequence>
<evidence type="ECO:0000259" key="6">
    <source>
        <dbReference type="Pfam" id="PF03816"/>
    </source>
</evidence>
<keyword evidence="5" id="KW-0472">Membrane</keyword>
<evidence type="ECO:0000256" key="2">
    <source>
        <dbReference type="ARBA" id="ARBA00022692"/>
    </source>
</evidence>
<evidence type="ECO:0000256" key="3">
    <source>
        <dbReference type="ARBA" id="ARBA00022968"/>
    </source>
</evidence>
<dbReference type="PANTHER" id="PTHR33392:SF6">
    <property type="entry name" value="POLYISOPRENYL-TEICHOIC ACID--PEPTIDOGLYCAN TEICHOIC ACID TRANSFERASE TAGU"/>
    <property type="match status" value="1"/>
</dbReference>
<dbReference type="Proteomes" id="UP000010716">
    <property type="component" value="Unassembled WGS sequence"/>
</dbReference>
<dbReference type="OrthoDB" id="27330at2"/>
<feature type="domain" description="Cell envelope-related transcriptional attenuator" evidence="6">
    <location>
        <begin position="77"/>
        <end position="220"/>
    </location>
</feature>
<dbReference type="Pfam" id="PF03816">
    <property type="entry name" value="LytR_cpsA_psr"/>
    <property type="match status" value="1"/>
</dbReference>
<comment type="similarity">
    <text evidence="1">Belongs to the LytR/CpsA/Psr (LCP) family.</text>
</comment>
<dbReference type="PANTHER" id="PTHR33392">
    <property type="entry name" value="POLYISOPRENYL-TEICHOIC ACID--PEPTIDOGLYCAN TEICHOIC ACID TRANSFERASE TAGU"/>
    <property type="match status" value="1"/>
</dbReference>
<dbReference type="eggNOG" id="COG1316">
    <property type="taxonomic scope" value="Bacteria"/>
</dbReference>
<dbReference type="EMBL" id="AFCE01000089">
    <property type="protein sequence ID" value="EGL83690.1"/>
    <property type="molecule type" value="Genomic_DNA"/>
</dbReference>
<dbReference type="GO" id="GO:0071555">
    <property type="term" value="P:cell wall organization"/>
    <property type="evidence" value="ECO:0007669"/>
    <property type="project" value="UniProtKB-KW"/>
</dbReference>